<dbReference type="InterPro" id="IPR013935">
    <property type="entry name" value="Trs120_TRAPPC9"/>
</dbReference>
<dbReference type="AlphaFoldDB" id="A0A8J6GY34"/>
<accession>A0A8J6GY34</accession>
<comment type="caution">
    <text evidence="2">The sequence shown here is derived from an EMBL/GenBank/DDBJ whole genome shotgun (WGS) entry which is preliminary data.</text>
</comment>
<dbReference type="EMBL" id="JAATJU010009100">
    <property type="protein sequence ID" value="KAH0518923.1"/>
    <property type="molecule type" value="Genomic_DNA"/>
</dbReference>
<protein>
    <submittedName>
        <fullName evidence="2">Trafficking protein particle complex subunit 9</fullName>
    </submittedName>
</protein>
<dbReference type="Proteomes" id="UP000710432">
    <property type="component" value="Unassembled WGS sequence"/>
</dbReference>
<reference evidence="2" key="1">
    <citation type="submission" date="2020-03" db="EMBL/GenBank/DDBJ databases">
        <title>Studies in the Genomics of Life Span.</title>
        <authorList>
            <person name="Glass D."/>
        </authorList>
    </citation>
    <scope>NUCLEOTIDE SEQUENCE</scope>
    <source>
        <strain evidence="2">LTLLF</strain>
        <tissue evidence="2">Muscle</tissue>
    </source>
</reference>
<feature type="domain" description="Trs120/TRAPPC9 fourth Ig-like" evidence="1">
    <location>
        <begin position="70"/>
        <end position="184"/>
    </location>
</feature>
<dbReference type="PANTHER" id="PTHR21512:SF5">
    <property type="entry name" value="TRAFFICKING PROTEIN PARTICLE COMPLEX SUBUNIT 9"/>
    <property type="match status" value="1"/>
</dbReference>
<dbReference type="GO" id="GO:0005802">
    <property type="term" value="C:trans-Golgi network"/>
    <property type="evidence" value="ECO:0007669"/>
    <property type="project" value="TreeGrafter"/>
</dbReference>
<dbReference type="InterPro" id="IPR058568">
    <property type="entry name" value="Ig_TRAPPC9_Trs120_4th"/>
</dbReference>
<gene>
    <name evidence="2" type="ORF">LTLLF_114770</name>
</gene>
<organism evidence="2 3">
    <name type="scientific">Microtus ochrogaster</name>
    <name type="common">Prairie vole</name>
    <dbReference type="NCBI Taxonomy" id="79684"/>
    <lineage>
        <taxon>Eukaryota</taxon>
        <taxon>Metazoa</taxon>
        <taxon>Chordata</taxon>
        <taxon>Craniata</taxon>
        <taxon>Vertebrata</taxon>
        <taxon>Euteleostomi</taxon>
        <taxon>Mammalia</taxon>
        <taxon>Eutheria</taxon>
        <taxon>Euarchontoglires</taxon>
        <taxon>Glires</taxon>
        <taxon>Rodentia</taxon>
        <taxon>Myomorpha</taxon>
        <taxon>Muroidea</taxon>
        <taxon>Cricetidae</taxon>
        <taxon>Arvicolinae</taxon>
        <taxon>Microtus</taxon>
    </lineage>
</organism>
<dbReference type="PANTHER" id="PTHR21512">
    <property type="entry name" value="TRAFFICKING PROTEIN PARTICLE COMPLEX SUBUNIT 9"/>
    <property type="match status" value="1"/>
</dbReference>
<sequence length="189" mass="20440">MTDAGTGAFLEPVHTALTLLPTVSRSMTFNVLILAVSAGICSTGPKRELGLSKIVTGLTDVLVDGQPCDREAAAACQVGDPVHLEVRLTNRSPRSVGPFALTVVPFQDHQNGVHNYDLHDVISFVGSSTFYLDTVQPSGQSACLGALLFLYTGDFFLHIRFHEDYKSKELPPSWFCLPSVHVRALEAQA</sequence>
<evidence type="ECO:0000259" key="1">
    <source>
        <dbReference type="Pfam" id="PF26283"/>
    </source>
</evidence>
<evidence type="ECO:0000313" key="2">
    <source>
        <dbReference type="EMBL" id="KAH0518923.1"/>
    </source>
</evidence>
<dbReference type="Pfam" id="PF26283">
    <property type="entry name" value="Ig_TRAPPC9-Trs120_4th"/>
    <property type="match status" value="1"/>
</dbReference>
<evidence type="ECO:0000313" key="3">
    <source>
        <dbReference type="Proteomes" id="UP000710432"/>
    </source>
</evidence>
<proteinExistence type="predicted"/>
<name>A0A8J6GY34_MICOH</name>